<evidence type="ECO:0000313" key="7">
    <source>
        <dbReference type="EMBL" id="MBI2876918.1"/>
    </source>
</evidence>
<dbReference type="Proteomes" id="UP000769766">
    <property type="component" value="Unassembled WGS sequence"/>
</dbReference>
<dbReference type="GO" id="GO:0000703">
    <property type="term" value="F:oxidized pyrimidine nucleobase lesion DNA N-glycosylase activity"/>
    <property type="evidence" value="ECO:0007669"/>
    <property type="project" value="TreeGrafter"/>
</dbReference>
<feature type="domain" description="HhH-GPD" evidence="6">
    <location>
        <begin position="46"/>
        <end position="193"/>
    </location>
</feature>
<evidence type="ECO:0000256" key="1">
    <source>
        <dbReference type="ARBA" id="ARBA00022763"/>
    </source>
</evidence>
<dbReference type="InterPro" id="IPR011257">
    <property type="entry name" value="DNA_glycosylase"/>
</dbReference>
<sequence>MKRPFDIHLAMSRIRDAVRPFPKAALFELAEEGFSSPFELLVACIISIRTLDEVTLPCARRLFRLARTPVAVSQLTPEAIDQAIQACTFHEVKARQIHEMAGRIVTEQGGTLPCDADLLRSFRGVGPKCAHLVLGIACHQPRIGVDVHVHRVTNRWGYVQRKTPEQTMAALEAILPREYWVEINRLLVPFGKHICTHRLPHCSTCPVLEMCQQVGVKAHR</sequence>
<dbReference type="EMBL" id="JACPRF010000260">
    <property type="protein sequence ID" value="MBI2876918.1"/>
    <property type="molecule type" value="Genomic_DNA"/>
</dbReference>
<evidence type="ECO:0000259" key="6">
    <source>
        <dbReference type="SMART" id="SM00478"/>
    </source>
</evidence>
<dbReference type="Pfam" id="PF00730">
    <property type="entry name" value="HhH-GPD"/>
    <property type="match status" value="1"/>
</dbReference>
<keyword evidence="7" id="KW-0255">Endonuclease</keyword>
<evidence type="ECO:0000256" key="4">
    <source>
        <dbReference type="ARBA" id="ARBA00023239"/>
    </source>
</evidence>
<evidence type="ECO:0000256" key="2">
    <source>
        <dbReference type="ARBA" id="ARBA00022801"/>
    </source>
</evidence>
<evidence type="ECO:0000256" key="5">
    <source>
        <dbReference type="ARBA" id="ARBA00023295"/>
    </source>
</evidence>
<dbReference type="SUPFAM" id="SSF48150">
    <property type="entry name" value="DNA-glycosylase"/>
    <property type="match status" value="1"/>
</dbReference>
<dbReference type="PANTHER" id="PTHR43286">
    <property type="entry name" value="ENDONUCLEASE III-LIKE PROTEIN 1"/>
    <property type="match status" value="1"/>
</dbReference>
<dbReference type="CDD" id="cd00056">
    <property type="entry name" value="ENDO3c"/>
    <property type="match status" value="1"/>
</dbReference>
<name>A0A932CP05_UNCTE</name>
<keyword evidence="3" id="KW-0234">DNA repair</keyword>
<gene>
    <name evidence="7" type="ORF">HYY20_08555</name>
</gene>
<protein>
    <submittedName>
        <fullName evidence="7">Endonuclease III</fullName>
    </submittedName>
</protein>
<keyword evidence="5" id="KW-0326">Glycosidase</keyword>
<dbReference type="PIRSF" id="PIRSF001435">
    <property type="entry name" value="Nth"/>
    <property type="match status" value="1"/>
</dbReference>
<keyword evidence="4" id="KW-0456">Lyase</keyword>
<reference evidence="7" key="1">
    <citation type="submission" date="2020-07" db="EMBL/GenBank/DDBJ databases">
        <title>Huge and variable diversity of episymbiotic CPR bacteria and DPANN archaea in groundwater ecosystems.</title>
        <authorList>
            <person name="He C.Y."/>
            <person name="Keren R."/>
            <person name="Whittaker M."/>
            <person name="Farag I.F."/>
            <person name="Doudna J."/>
            <person name="Cate J.H.D."/>
            <person name="Banfield J.F."/>
        </authorList>
    </citation>
    <scope>NUCLEOTIDE SEQUENCE</scope>
    <source>
        <strain evidence="7">NC_groundwater_672_Ag_B-0.1um_62_36</strain>
    </source>
</reference>
<keyword evidence="2" id="KW-0378">Hydrolase</keyword>
<dbReference type="InterPro" id="IPR023170">
    <property type="entry name" value="HhH_base_excis_C"/>
</dbReference>
<dbReference type="GO" id="GO:0003906">
    <property type="term" value="F:DNA-(apurinic or apyrimidinic site) endonuclease activity"/>
    <property type="evidence" value="ECO:0007669"/>
    <property type="project" value="TreeGrafter"/>
</dbReference>
<dbReference type="PANTHER" id="PTHR43286:SF1">
    <property type="entry name" value="ENDONUCLEASE III-LIKE PROTEIN 1"/>
    <property type="match status" value="1"/>
</dbReference>
<keyword evidence="1" id="KW-0227">DNA damage</keyword>
<dbReference type="InterPro" id="IPR003265">
    <property type="entry name" value="HhH-GPD_domain"/>
</dbReference>
<dbReference type="SMART" id="SM00478">
    <property type="entry name" value="ENDO3c"/>
    <property type="match status" value="1"/>
</dbReference>
<dbReference type="GO" id="GO:0006289">
    <property type="term" value="P:nucleotide-excision repair"/>
    <property type="evidence" value="ECO:0007669"/>
    <property type="project" value="TreeGrafter"/>
</dbReference>
<evidence type="ECO:0000256" key="3">
    <source>
        <dbReference type="ARBA" id="ARBA00023204"/>
    </source>
</evidence>
<organism evidence="7 8">
    <name type="scientific">Tectimicrobiota bacterium</name>
    <dbReference type="NCBI Taxonomy" id="2528274"/>
    <lineage>
        <taxon>Bacteria</taxon>
        <taxon>Pseudomonadati</taxon>
        <taxon>Nitrospinota/Tectimicrobiota group</taxon>
        <taxon>Candidatus Tectimicrobiota</taxon>
    </lineage>
</organism>
<comment type="caution">
    <text evidence="7">The sequence shown here is derived from an EMBL/GenBank/DDBJ whole genome shotgun (WGS) entry which is preliminary data.</text>
</comment>
<dbReference type="GO" id="GO:0016829">
    <property type="term" value="F:lyase activity"/>
    <property type="evidence" value="ECO:0007669"/>
    <property type="project" value="UniProtKB-KW"/>
</dbReference>
<keyword evidence="7" id="KW-0540">Nuclease</keyword>
<dbReference type="Gene3D" id="1.10.340.30">
    <property type="entry name" value="Hypothetical protein, domain 2"/>
    <property type="match status" value="1"/>
</dbReference>
<proteinExistence type="predicted"/>
<accession>A0A932CP05</accession>
<dbReference type="Gene3D" id="1.10.1670.10">
    <property type="entry name" value="Helix-hairpin-Helix base-excision DNA repair enzymes (C-terminal)"/>
    <property type="match status" value="1"/>
</dbReference>
<dbReference type="AlphaFoldDB" id="A0A932CP05"/>
<evidence type="ECO:0000313" key="8">
    <source>
        <dbReference type="Proteomes" id="UP000769766"/>
    </source>
</evidence>
<dbReference type="GO" id="GO:0006285">
    <property type="term" value="P:base-excision repair, AP site formation"/>
    <property type="evidence" value="ECO:0007669"/>
    <property type="project" value="TreeGrafter"/>
</dbReference>